<proteinExistence type="predicted"/>
<name>A0A1T5EBC5_9FLAO</name>
<dbReference type="OrthoDB" id="9810303at2"/>
<dbReference type="RefSeq" id="WP_079666512.1">
    <property type="nucleotide sequence ID" value="NZ_FUYZ01000003.1"/>
</dbReference>
<organism evidence="2 3">
    <name type="scientific">Soonwooa buanensis</name>
    <dbReference type="NCBI Taxonomy" id="619805"/>
    <lineage>
        <taxon>Bacteria</taxon>
        <taxon>Pseudomonadati</taxon>
        <taxon>Bacteroidota</taxon>
        <taxon>Flavobacteriia</taxon>
        <taxon>Flavobacteriales</taxon>
        <taxon>Weeksellaceae</taxon>
        <taxon>Chryseobacterium group</taxon>
        <taxon>Soonwooa</taxon>
    </lineage>
</organism>
<keyword evidence="2" id="KW-0808">Transferase</keyword>
<dbReference type="Pfam" id="PF00535">
    <property type="entry name" value="Glycos_transf_2"/>
    <property type="match status" value="1"/>
</dbReference>
<evidence type="ECO:0000313" key="3">
    <source>
        <dbReference type="Proteomes" id="UP000191112"/>
    </source>
</evidence>
<protein>
    <submittedName>
        <fullName evidence="2">Glycosyltransferase involved in cell wall bisynthesis</fullName>
    </submittedName>
</protein>
<dbReference type="CDD" id="cd00761">
    <property type="entry name" value="Glyco_tranf_GTA_type"/>
    <property type="match status" value="1"/>
</dbReference>
<dbReference type="SUPFAM" id="SSF53448">
    <property type="entry name" value="Nucleotide-diphospho-sugar transferases"/>
    <property type="match status" value="1"/>
</dbReference>
<dbReference type="Gene3D" id="3.90.550.10">
    <property type="entry name" value="Spore Coat Polysaccharide Biosynthesis Protein SpsA, Chain A"/>
    <property type="match status" value="1"/>
</dbReference>
<evidence type="ECO:0000313" key="2">
    <source>
        <dbReference type="EMBL" id="SKB81173.1"/>
    </source>
</evidence>
<dbReference type="EMBL" id="FUYZ01000003">
    <property type="protein sequence ID" value="SKB81173.1"/>
    <property type="molecule type" value="Genomic_DNA"/>
</dbReference>
<sequence>MNSPKITVVTPTYNRAHTITRTYESLKQQSFKDFKWIIMDDGSTDGTKELVELFKNENIIDIDYFWNENQHKFITVFEGIKKVTSPYFMILDSDDTYPKNSMEILVEESDKIQNQEDYIGIIGHSADENGQIVGDKFPIEFDGSIFDMRYKYKVRGDKNGIFFTKTYHRYLDKFDYEKYKGKGYIPQTVFFNIYDSEGIKTRFINKIVRNYHFDEDDQQSVSNTRWTGKNTYGLMEGYRSFLNCYHKQLKNYPSTLIRNLVGYQTYSLINNKNLSEINNGITNFKVLSTLIFPLTLIYKKRKNV</sequence>
<dbReference type="AlphaFoldDB" id="A0A1T5EBC5"/>
<dbReference type="PANTHER" id="PTHR22916:SF3">
    <property type="entry name" value="UDP-GLCNAC:BETAGAL BETA-1,3-N-ACETYLGLUCOSAMINYLTRANSFERASE-LIKE PROTEIN 1"/>
    <property type="match status" value="1"/>
</dbReference>
<dbReference type="InterPro" id="IPR029044">
    <property type="entry name" value="Nucleotide-diphossugar_trans"/>
</dbReference>
<dbReference type="GO" id="GO:0016758">
    <property type="term" value="F:hexosyltransferase activity"/>
    <property type="evidence" value="ECO:0007669"/>
    <property type="project" value="UniProtKB-ARBA"/>
</dbReference>
<dbReference type="STRING" id="619805.SAMN05660477_01248"/>
<keyword evidence="3" id="KW-1185">Reference proteome</keyword>
<accession>A0A1T5EBC5</accession>
<gene>
    <name evidence="2" type="ORF">SAMN05660477_01248</name>
</gene>
<evidence type="ECO:0000259" key="1">
    <source>
        <dbReference type="Pfam" id="PF00535"/>
    </source>
</evidence>
<reference evidence="2 3" key="1">
    <citation type="submission" date="2017-02" db="EMBL/GenBank/DDBJ databases">
        <authorList>
            <person name="Peterson S.W."/>
        </authorList>
    </citation>
    <scope>NUCLEOTIDE SEQUENCE [LARGE SCALE GENOMIC DNA]</scope>
    <source>
        <strain evidence="2 3">DSM 22323</strain>
    </source>
</reference>
<dbReference type="PANTHER" id="PTHR22916">
    <property type="entry name" value="GLYCOSYLTRANSFERASE"/>
    <property type="match status" value="1"/>
</dbReference>
<dbReference type="InterPro" id="IPR001173">
    <property type="entry name" value="Glyco_trans_2-like"/>
</dbReference>
<dbReference type="Proteomes" id="UP000191112">
    <property type="component" value="Unassembled WGS sequence"/>
</dbReference>
<feature type="domain" description="Glycosyltransferase 2-like" evidence="1">
    <location>
        <begin position="7"/>
        <end position="144"/>
    </location>
</feature>